<gene>
    <name evidence="1" type="ORF">NDU88_001734</name>
</gene>
<dbReference type="AlphaFoldDB" id="A0AAV7WMN8"/>
<keyword evidence="2" id="KW-1185">Reference proteome</keyword>
<comment type="caution">
    <text evidence="1">The sequence shown here is derived from an EMBL/GenBank/DDBJ whole genome shotgun (WGS) entry which is preliminary data.</text>
</comment>
<dbReference type="EMBL" id="JANPWB010000001">
    <property type="protein sequence ID" value="KAJ1214107.1"/>
    <property type="molecule type" value="Genomic_DNA"/>
</dbReference>
<dbReference type="Proteomes" id="UP001066276">
    <property type="component" value="Chromosome 1_1"/>
</dbReference>
<organism evidence="1 2">
    <name type="scientific">Pleurodeles waltl</name>
    <name type="common">Iberian ribbed newt</name>
    <dbReference type="NCBI Taxonomy" id="8319"/>
    <lineage>
        <taxon>Eukaryota</taxon>
        <taxon>Metazoa</taxon>
        <taxon>Chordata</taxon>
        <taxon>Craniata</taxon>
        <taxon>Vertebrata</taxon>
        <taxon>Euteleostomi</taxon>
        <taxon>Amphibia</taxon>
        <taxon>Batrachia</taxon>
        <taxon>Caudata</taxon>
        <taxon>Salamandroidea</taxon>
        <taxon>Salamandridae</taxon>
        <taxon>Pleurodelinae</taxon>
        <taxon>Pleurodeles</taxon>
    </lineage>
</organism>
<evidence type="ECO:0000313" key="2">
    <source>
        <dbReference type="Proteomes" id="UP001066276"/>
    </source>
</evidence>
<protein>
    <submittedName>
        <fullName evidence="1">Uncharacterized protein</fullName>
    </submittedName>
</protein>
<proteinExistence type="predicted"/>
<accession>A0AAV7WMN8</accession>
<sequence>MNPSVVNKELTIIDSTSISVTDDNNLISHYISENDLGHSFICNATYNRHANEQKDLIIDGFNTQDLNYYGPVDDKLVKDFIDDHLDDDHVDDDHISAYQQLLCGSPC</sequence>
<name>A0AAV7WMN8_PLEWA</name>
<reference evidence="1" key="1">
    <citation type="journal article" date="2022" name="bioRxiv">
        <title>Sequencing and chromosome-scale assembly of the giantPleurodeles waltlgenome.</title>
        <authorList>
            <person name="Brown T."/>
            <person name="Elewa A."/>
            <person name="Iarovenko S."/>
            <person name="Subramanian E."/>
            <person name="Araus A.J."/>
            <person name="Petzold A."/>
            <person name="Susuki M."/>
            <person name="Suzuki K.-i.T."/>
            <person name="Hayashi T."/>
            <person name="Toyoda A."/>
            <person name="Oliveira C."/>
            <person name="Osipova E."/>
            <person name="Leigh N.D."/>
            <person name="Simon A."/>
            <person name="Yun M.H."/>
        </authorList>
    </citation>
    <scope>NUCLEOTIDE SEQUENCE</scope>
    <source>
        <strain evidence="1">20211129_DDA</strain>
        <tissue evidence="1">Liver</tissue>
    </source>
</reference>
<evidence type="ECO:0000313" key="1">
    <source>
        <dbReference type="EMBL" id="KAJ1214107.1"/>
    </source>
</evidence>